<dbReference type="CDD" id="cd10448">
    <property type="entry name" value="GIY-YIG_unchar_3"/>
    <property type="match status" value="1"/>
</dbReference>
<protein>
    <submittedName>
        <fullName evidence="3">GIY-YIG nuclease family protein</fullName>
    </submittedName>
</protein>
<dbReference type="Pfam" id="PF01541">
    <property type="entry name" value="GIY-YIG"/>
    <property type="match status" value="1"/>
</dbReference>
<dbReference type="RefSeq" id="WP_349967306.1">
    <property type="nucleotide sequence ID" value="NZ_CP157942.1"/>
</dbReference>
<evidence type="ECO:0000259" key="2">
    <source>
        <dbReference type="PROSITE" id="PS50164"/>
    </source>
</evidence>
<evidence type="ECO:0000256" key="1">
    <source>
        <dbReference type="ARBA" id="ARBA00007435"/>
    </source>
</evidence>
<dbReference type="EMBL" id="CP157942">
    <property type="protein sequence ID" value="XBS66830.1"/>
    <property type="molecule type" value="Genomic_DNA"/>
</dbReference>
<gene>
    <name evidence="3" type="ORF">ABLO99_06450</name>
</gene>
<dbReference type="PANTHER" id="PTHR34477:SF5">
    <property type="entry name" value="BSL5627 PROTEIN"/>
    <property type="match status" value="1"/>
</dbReference>
<organism evidence="3">
    <name type="scientific">Wolbachia endosymbiont of Armadillidium arcangelii</name>
    <dbReference type="NCBI Taxonomy" id="3158571"/>
    <lineage>
        <taxon>Bacteria</taxon>
        <taxon>Pseudomonadati</taxon>
        <taxon>Pseudomonadota</taxon>
        <taxon>Alphaproteobacteria</taxon>
        <taxon>Rickettsiales</taxon>
        <taxon>Anaplasmataceae</taxon>
        <taxon>Wolbachieae</taxon>
        <taxon>Wolbachia</taxon>
    </lineage>
</organism>
<dbReference type="PROSITE" id="PS50164">
    <property type="entry name" value="GIY_YIG"/>
    <property type="match status" value="1"/>
</dbReference>
<dbReference type="PANTHER" id="PTHR34477">
    <property type="entry name" value="UPF0213 PROTEIN YHBQ"/>
    <property type="match status" value="1"/>
</dbReference>
<evidence type="ECO:0000313" key="3">
    <source>
        <dbReference type="EMBL" id="XBS66830.1"/>
    </source>
</evidence>
<feature type="domain" description="GIY-YIG" evidence="2">
    <location>
        <begin position="2"/>
        <end position="79"/>
    </location>
</feature>
<dbReference type="AlphaFoldDB" id="A0AAU7Q127"/>
<proteinExistence type="inferred from homology"/>
<reference evidence="3" key="1">
    <citation type="submission" date="2024-06" db="EMBL/GenBank/DDBJ databases">
        <authorList>
            <person name="Dussert Y."/>
            <person name="Peccoud J."/>
            <person name="Pigeault R."/>
        </authorList>
    </citation>
    <scope>NUCLEOTIDE SEQUENCE</scope>
    <source>
        <strain evidence="3">WArc</strain>
    </source>
</reference>
<name>A0AAU7Q127_9RICK</name>
<dbReference type="InterPro" id="IPR035901">
    <property type="entry name" value="GIY-YIG_endonuc_sf"/>
</dbReference>
<comment type="similarity">
    <text evidence="1">Belongs to the UPF0213 family.</text>
</comment>
<accession>A0AAU7Q127</accession>
<dbReference type="SUPFAM" id="SSF82771">
    <property type="entry name" value="GIY-YIG endonuclease"/>
    <property type="match status" value="1"/>
</dbReference>
<dbReference type="SMART" id="SM00465">
    <property type="entry name" value="GIYc"/>
    <property type="match status" value="1"/>
</dbReference>
<sequence>MKSYYIYILASERNGTLYTGITSNLTKRIWEHKSKAISGFTSKYNVCKLVYFEEFQDINLAISREKLLKSWQRKWKINLIEKTNQEWKDLYDEIVSG</sequence>
<dbReference type="InterPro" id="IPR000305">
    <property type="entry name" value="GIY-YIG_endonuc"/>
</dbReference>
<dbReference type="InterPro" id="IPR050190">
    <property type="entry name" value="UPF0213_domain"/>
</dbReference>
<dbReference type="Gene3D" id="3.40.1440.10">
    <property type="entry name" value="GIY-YIG endonuclease"/>
    <property type="match status" value="1"/>
</dbReference>